<dbReference type="InParanoid" id="B4J3E0"/>
<sequence length="679" mass="77081">MQNYGVGAAVAAAAAPAVKRRTDSYEAAQHYPHTPSSGENSRCESDEEYVNTRILRRRMELQSTPLMEANVSTPPTTTTAGAGAAAPEASVGTAMPQGHVEQPEFLAGGPTSSTASYNEERMRRKLQFYFMNPIEKWQARRMFPYKFVVQIVKIILVTMQLCLFAHSRYNHINYTWDNRIAFSHLFLKGWDSSREVESYPPAVGPFALYEKSEFFSTVQFAVDGYANMSRSIGPYYYPTSNNTMPPLTLCMQNYREGTIFGFNESYIFDPHIDELCEKLPPNVSSIGVEQYLQDQGVEVNFASLVTADLTFKIKTVNFKANGGPLSAPDCFKFDLTIMFNNRDHDGQMLLSLDAEATRLKCKGDTDFISEARFDSILRSILNIFVILTCGLSFALCTRALWRAYLLKCTTINFFRSHFNKDLSFDGRLEFVNFWYIMIIFSDVLLIIGSALKEQIEGRYMVVDQWDTCSLFLGIGNMLVWFGVLRYLGFFKTYNVVILTLKKAAPKILRFLIAALLIYAGFVFCGWLILGPYHMKFRSLATTSECLFALINGDDMFATFTTISNKATWLWWFCQIYLYSFISLYIYVVLSLFIAVIMDAYDTIKKYYKDGFPTTDLKAFVGVRTAEDISSGVFMNNLDDFQQTSFLDIVKSVCCCNCCKRRMEPDHGNSGYASLSSILK</sequence>
<keyword evidence="6" id="KW-0967">Endosome</keyword>
<keyword evidence="18" id="KW-1185">Reference proteome</keyword>
<dbReference type="CDD" id="cd21050">
    <property type="entry name" value="ELD_TRPML"/>
    <property type="match status" value="1"/>
</dbReference>
<dbReference type="Pfam" id="PF08016">
    <property type="entry name" value="PKD_channel"/>
    <property type="match status" value="1"/>
</dbReference>
<dbReference type="InterPro" id="IPR039031">
    <property type="entry name" value="Mucolipin"/>
</dbReference>
<dbReference type="Proteomes" id="UP000001070">
    <property type="component" value="Unassembled WGS sequence"/>
</dbReference>
<feature type="region of interest" description="Disordered" evidence="13">
    <location>
        <begin position="24"/>
        <end position="47"/>
    </location>
</feature>
<name>B4J3E0_DROGR</name>
<evidence type="ECO:0000256" key="10">
    <source>
        <dbReference type="ARBA" id="ARBA00023157"/>
    </source>
</evidence>
<evidence type="ECO:0000256" key="7">
    <source>
        <dbReference type="ARBA" id="ARBA00022989"/>
    </source>
</evidence>
<comment type="catalytic activity">
    <reaction evidence="12">
        <text>Ca(2+)(in) = Ca(2+)(out)</text>
        <dbReference type="Rhea" id="RHEA:29671"/>
        <dbReference type="ChEBI" id="CHEBI:29108"/>
    </reaction>
</comment>
<feature type="domain" description="Polycystin cation channel PKD1/PKD2" evidence="15">
    <location>
        <begin position="472"/>
        <end position="603"/>
    </location>
</feature>
<gene>
    <name evidence="17" type="primary">Dgri\GH14793</name>
    <name evidence="17" type="ORF">Dgri_GH14793</name>
</gene>
<dbReference type="AlphaFoldDB" id="B4J3E0"/>
<dbReference type="InterPro" id="IPR049134">
    <property type="entry name" value="MCLN_ECD"/>
</dbReference>
<dbReference type="FunFam" id="1.10.287.70:FF:000033">
    <property type="entry name" value="Mucolipin 1"/>
    <property type="match status" value="1"/>
</dbReference>
<dbReference type="EMBL" id="CH916366">
    <property type="protein sequence ID" value="EDV97239.1"/>
    <property type="molecule type" value="Genomic_DNA"/>
</dbReference>
<keyword evidence="8" id="KW-0406">Ion transport</keyword>
<keyword evidence="11" id="KW-0407">Ion channel</keyword>
<evidence type="ECO:0000259" key="15">
    <source>
        <dbReference type="Pfam" id="PF08016"/>
    </source>
</evidence>
<dbReference type="PhylomeDB" id="B4J3E0"/>
<keyword evidence="4" id="KW-1003">Cell membrane</keyword>
<evidence type="ECO:0000256" key="13">
    <source>
        <dbReference type="SAM" id="MobiDB-lite"/>
    </source>
</evidence>
<dbReference type="InterPro" id="IPR013122">
    <property type="entry name" value="PKD1_2_channel"/>
</dbReference>
<evidence type="ECO:0000256" key="9">
    <source>
        <dbReference type="ARBA" id="ARBA00023136"/>
    </source>
</evidence>
<evidence type="ECO:0000313" key="18">
    <source>
        <dbReference type="Proteomes" id="UP000001070"/>
    </source>
</evidence>
<keyword evidence="7 14" id="KW-1133">Transmembrane helix</keyword>
<evidence type="ECO:0000256" key="12">
    <source>
        <dbReference type="ARBA" id="ARBA00036634"/>
    </source>
</evidence>
<evidence type="ECO:0000256" key="2">
    <source>
        <dbReference type="ARBA" id="ARBA00004651"/>
    </source>
</evidence>
<dbReference type="FunCoup" id="B4J3E0">
    <property type="interactions" value="320"/>
</dbReference>
<accession>B4J3E0</accession>
<dbReference type="STRING" id="7222.B4J3E0"/>
<feature type="transmembrane region" description="Helical" evidence="14">
    <location>
        <begin position="430"/>
        <end position="450"/>
    </location>
</feature>
<dbReference type="KEGG" id="dgr:6556950"/>
<proteinExistence type="predicted"/>
<dbReference type="OMA" id="WQARRKF"/>
<feature type="transmembrane region" description="Helical" evidence="14">
    <location>
        <begin position="575"/>
        <end position="597"/>
    </location>
</feature>
<evidence type="ECO:0000313" key="17">
    <source>
        <dbReference type="EMBL" id="EDV97239.1"/>
    </source>
</evidence>
<keyword evidence="9 14" id="KW-0472">Membrane</keyword>
<evidence type="ECO:0000259" key="16">
    <source>
        <dbReference type="Pfam" id="PF21381"/>
    </source>
</evidence>
<evidence type="ECO:0000256" key="6">
    <source>
        <dbReference type="ARBA" id="ARBA00022753"/>
    </source>
</evidence>
<dbReference type="Gene3D" id="1.10.287.70">
    <property type="match status" value="1"/>
</dbReference>
<feature type="transmembrane region" description="Helical" evidence="14">
    <location>
        <begin position="507"/>
        <end position="529"/>
    </location>
</feature>
<dbReference type="HOGENOM" id="CLU_020945_1_0_1"/>
<evidence type="ECO:0000256" key="8">
    <source>
        <dbReference type="ARBA" id="ARBA00023065"/>
    </source>
</evidence>
<keyword evidence="3" id="KW-0813">Transport</keyword>
<feature type="domain" description="Mucolipin extracytosolic" evidence="16">
    <location>
        <begin position="173"/>
        <end position="362"/>
    </location>
</feature>
<organism evidence="18">
    <name type="scientific">Drosophila grimshawi</name>
    <name type="common">Hawaiian fruit fly</name>
    <name type="synonym">Idiomyia grimshawi</name>
    <dbReference type="NCBI Taxonomy" id="7222"/>
    <lineage>
        <taxon>Eukaryota</taxon>
        <taxon>Metazoa</taxon>
        <taxon>Ecdysozoa</taxon>
        <taxon>Arthropoda</taxon>
        <taxon>Hexapoda</taxon>
        <taxon>Insecta</taxon>
        <taxon>Pterygota</taxon>
        <taxon>Neoptera</taxon>
        <taxon>Endopterygota</taxon>
        <taxon>Diptera</taxon>
        <taxon>Brachycera</taxon>
        <taxon>Muscomorpha</taxon>
        <taxon>Ephydroidea</taxon>
        <taxon>Drosophilidae</taxon>
        <taxon>Drosophila</taxon>
        <taxon>Hawaiian Drosophila</taxon>
    </lineage>
</organism>
<dbReference type="GO" id="GO:0010008">
    <property type="term" value="C:endosome membrane"/>
    <property type="evidence" value="ECO:0007669"/>
    <property type="project" value="UniProtKB-SubCell"/>
</dbReference>
<reference evidence="17 18" key="1">
    <citation type="journal article" date="2007" name="Nature">
        <title>Evolution of genes and genomes on the Drosophila phylogeny.</title>
        <authorList>
            <consortium name="Drosophila 12 Genomes Consortium"/>
            <person name="Clark A.G."/>
            <person name="Eisen M.B."/>
            <person name="Smith D.R."/>
            <person name="Bergman C.M."/>
            <person name="Oliver B."/>
            <person name="Markow T.A."/>
            <person name="Kaufman T.C."/>
            <person name="Kellis M."/>
            <person name="Gelbart W."/>
            <person name="Iyer V.N."/>
            <person name="Pollard D.A."/>
            <person name="Sackton T.B."/>
            <person name="Larracuente A.M."/>
            <person name="Singh N.D."/>
            <person name="Abad J.P."/>
            <person name="Abt D.N."/>
            <person name="Adryan B."/>
            <person name="Aguade M."/>
            <person name="Akashi H."/>
            <person name="Anderson W.W."/>
            <person name="Aquadro C.F."/>
            <person name="Ardell D.H."/>
            <person name="Arguello R."/>
            <person name="Artieri C.G."/>
            <person name="Barbash D.A."/>
            <person name="Barker D."/>
            <person name="Barsanti P."/>
            <person name="Batterham P."/>
            <person name="Batzoglou S."/>
            <person name="Begun D."/>
            <person name="Bhutkar A."/>
            <person name="Blanco E."/>
            <person name="Bosak S.A."/>
            <person name="Bradley R.K."/>
            <person name="Brand A.D."/>
            <person name="Brent M.R."/>
            <person name="Brooks A.N."/>
            <person name="Brown R.H."/>
            <person name="Butlin R.K."/>
            <person name="Caggese C."/>
            <person name="Calvi B.R."/>
            <person name="Bernardo de Carvalho A."/>
            <person name="Caspi A."/>
            <person name="Castrezana S."/>
            <person name="Celniker S.E."/>
            <person name="Chang J.L."/>
            <person name="Chapple C."/>
            <person name="Chatterji S."/>
            <person name="Chinwalla A."/>
            <person name="Civetta A."/>
            <person name="Clifton S.W."/>
            <person name="Comeron J.M."/>
            <person name="Costello J.C."/>
            <person name="Coyne J.A."/>
            <person name="Daub J."/>
            <person name="David R.G."/>
            <person name="Delcher A.L."/>
            <person name="Delehaunty K."/>
            <person name="Do C.B."/>
            <person name="Ebling H."/>
            <person name="Edwards K."/>
            <person name="Eickbush T."/>
            <person name="Evans J.D."/>
            <person name="Filipski A."/>
            <person name="Findeiss S."/>
            <person name="Freyhult E."/>
            <person name="Fulton L."/>
            <person name="Fulton R."/>
            <person name="Garcia A.C."/>
            <person name="Gardiner A."/>
            <person name="Garfield D.A."/>
            <person name="Garvin B.E."/>
            <person name="Gibson G."/>
            <person name="Gilbert D."/>
            <person name="Gnerre S."/>
            <person name="Godfrey J."/>
            <person name="Good R."/>
            <person name="Gotea V."/>
            <person name="Gravely B."/>
            <person name="Greenberg A.J."/>
            <person name="Griffiths-Jones S."/>
            <person name="Gross S."/>
            <person name="Guigo R."/>
            <person name="Gustafson E.A."/>
            <person name="Haerty W."/>
            <person name="Hahn M.W."/>
            <person name="Halligan D.L."/>
            <person name="Halpern A.L."/>
            <person name="Halter G.M."/>
            <person name="Han M.V."/>
            <person name="Heger A."/>
            <person name="Hillier L."/>
            <person name="Hinrichs A.S."/>
            <person name="Holmes I."/>
            <person name="Hoskins R.A."/>
            <person name="Hubisz M.J."/>
            <person name="Hultmark D."/>
            <person name="Huntley M.A."/>
            <person name="Jaffe D.B."/>
            <person name="Jagadeeshan S."/>
            <person name="Jeck W.R."/>
            <person name="Johnson J."/>
            <person name="Jones C.D."/>
            <person name="Jordan W.C."/>
            <person name="Karpen G.H."/>
            <person name="Kataoka E."/>
            <person name="Keightley P.D."/>
            <person name="Kheradpour P."/>
            <person name="Kirkness E.F."/>
            <person name="Koerich L.B."/>
            <person name="Kristiansen K."/>
            <person name="Kudrna D."/>
            <person name="Kulathinal R.J."/>
            <person name="Kumar S."/>
            <person name="Kwok R."/>
            <person name="Lander E."/>
            <person name="Langley C.H."/>
            <person name="Lapoint R."/>
            <person name="Lazzaro B.P."/>
            <person name="Lee S.J."/>
            <person name="Levesque L."/>
            <person name="Li R."/>
            <person name="Lin C.F."/>
            <person name="Lin M.F."/>
            <person name="Lindblad-Toh K."/>
            <person name="Llopart A."/>
            <person name="Long M."/>
            <person name="Low L."/>
            <person name="Lozovsky E."/>
            <person name="Lu J."/>
            <person name="Luo M."/>
            <person name="Machado C.A."/>
            <person name="Makalowski W."/>
            <person name="Marzo M."/>
            <person name="Matsuda M."/>
            <person name="Matzkin L."/>
            <person name="McAllister B."/>
            <person name="McBride C.S."/>
            <person name="McKernan B."/>
            <person name="McKernan K."/>
            <person name="Mendez-Lago M."/>
            <person name="Minx P."/>
            <person name="Mollenhauer M.U."/>
            <person name="Montooth K."/>
            <person name="Mount S.M."/>
            <person name="Mu X."/>
            <person name="Myers E."/>
            <person name="Negre B."/>
            <person name="Newfeld S."/>
            <person name="Nielsen R."/>
            <person name="Noor M.A."/>
            <person name="O'Grady P."/>
            <person name="Pachter L."/>
            <person name="Papaceit M."/>
            <person name="Parisi M.J."/>
            <person name="Parisi M."/>
            <person name="Parts L."/>
            <person name="Pedersen J.S."/>
            <person name="Pesole G."/>
            <person name="Phillippy A.M."/>
            <person name="Ponting C.P."/>
            <person name="Pop M."/>
            <person name="Porcelli D."/>
            <person name="Powell J.R."/>
            <person name="Prohaska S."/>
            <person name="Pruitt K."/>
            <person name="Puig M."/>
            <person name="Quesneville H."/>
            <person name="Ram K.R."/>
            <person name="Rand D."/>
            <person name="Rasmussen M.D."/>
            <person name="Reed L.K."/>
            <person name="Reenan R."/>
            <person name="Reily A."/>
            <person name="Remington K.A."/>
            <person name="Rieger T.T."/>
            <person name="Ritchie M.G."/>
            <person name="Robin C."/>
            <person name="Rogers Y.H."/>
            <person name="Rohde C."/>
            <person name="Rozas J."/>
            <person name="Rubenfield M.J."/>
            <person name="Ruiz A."/>
            <person name="Russo S."/>
            <person name="Salzberg S.L."/>
            <person name="Sanchez-Gracia A."/>
            <person name="Saranga D.J."/>
            <person name="Sato H."/>
            <person name="Schaeffer S.W."/>
            <person name="Schatz M.C."/>
            <person name="Schlenke T."/>
            <person name="Schwartz R."/>
            <person name="Segarra C."/>
            <person name="Singh R.S."/>
            <person name="Sirot L."/>
            <person name="Sirota M."/>
            <person name="Sisneros N.B."/>
            <person name="Smith C.D."/>
            <person name="Smith T.F."/>
            <person name="Spieth J."/>
            <person name="Stage D.E."/>
            <person name="Stark A."/>
            <person name="Stephan W."/>
            <person name="Strausberg R.L."/>
            <person name="Strempel S."/>
            <person name="Sturgill D."/>
            <person name="Sutton G."/>
            <person name="Sutton G.G."/>
            <person name="Tao W."/>
            <person name="Teichmann S."/>
            <person name="Tobari Y.N."/>
            <person name="Tomimura Y."/>
            <person name="Tsolas J.M."/>
            <person name="Valente V.L."/>
            <person name="Venter E."/>
            <person name="Venter J.C."/>
            <person name="Vicario S."/>
            <person name="Vieira F.G."/>
            <person name="Vilella A.J."/>
            <person name="Villasante A."/>
            <person name="Walenz B."/>
            <person name="Wang J."/>
            <person name="Wasserman M."/>
            <person name="Watts T."/>
            <person name="Wilson D."/>
            <person name="Wilson R.K."/>
            <person name="Wing R.A."/>
            <person name="Wolfner M.F."/>
            <person name="Wong A."/>
            <person name="Wong G.K."/>
            <person name="Wu C.I."/>
            <person name="Wu G."/>
            <person name="Yamamoto D."/>
            <person name="Yang H.P."/>
            <person name="Yang S.P."/>
            <person name="Yorke J.A."/>
            <person name="Yoshida K."/>
            <person name="Zdobnov E."/>
            <person name="Zhang P."/>
            <person name="Zhang Y."/>
            <person name="Zimin A.V."/>
            <person name="Baldwin J."/>
            <person name="Abdouelleil A."/>
            <person name="Abdulkadir J."/>
            <person name="Abebe A."/>
            <person name="Abera B."/>
            <person name="Abreu J."/>
            <person name="Acer S.C."/>
            <person name="Aftuck L."/>
            <person name="Alexander A."/>
            <person name="An P."/>
            <person name="Anderson E."/>
            <person name="Anderson S."/>
            <person name="Arachi H."/>
            <person name="Azer M."/>
            <person name="Bachantsang P."/>
            <person name="Barry A."/>
            <person name="Bayul T."/>
            <person name="Berlin A."/>
            <person name="Bessette D."/>
            <person name="Bloom T."/>
            <person name="Blye J."/>
            <person name="Boguslavskiy L."/>
            <person name="Bonnet C."/>
            <person name="Boukhgalter B."/>
            <person name="Bourzgui I."/>
            <person name="Brown A."/>
            <person name="Cahill P."/>
            <person name="Channer S."/>
            <person name="Cheshatsang Y."/>
            <person name="Chuda L."/>
            <person name="Citroen M."/>
            <person name="Collymore A."/>
            <person name="Cooke P."/>
            <person name="Costello M."/>
            <person name="D'Aco K."/>
            <person name="Daza R."/>
            <person name="De Haan G."/>
            <person name="DeGray S."/>
            <person name="DeMaso C."/>
            <person name="Dhargay N."/>
            <person name="Dooley K."/>
            <person name="Dooley E."/>
            <person name="Doricent M."/>
            <person name="Dorje P."/>
            <person name="Dorjee K."/>
            <person name="Dupes A."/>
            <person name="Elong R."/>
            <person name="Falk J."/>
            <person name="Farina A."/>
            <person name="Faro S."/>
            <person name="Ferguson D."/>
            <person name="Fisher S."/>
            <person name="Foley C.D."/>
            <person name="Franke A."/>
            <person name="Friedrich D."/>
            <person name="Gadbois L."/>
            <person name="Gearin G."/>
            <person name="Gearin C.R."/>
            <person name="Giannoukos G."/>
            <person name="Goode T."/>
            <person name="Graham J."/>
            <person name="Grandbois E."/>
            <person name="Grewal S."/>
            <person name="Gyaltsen K."/>
            <person name="Hafez N."/>
            <person name="Hagos B."/>
            <person name="Hall J."/>
            <person name="Henson C."/>
            <person name="Hollinger A."/>
            <person name="Honan T."/>
            <person name="Huard M.D."/>
            <person name="Hughes L."/>
            <person name="Hurhula B."/>
            <person name="Husby M.E."/>
            <person name="Kamat A."/>
            <person name="Kanga B."/>
            <person name="Kashin S."/>
            <person name="Khazanovich D."/>
            <person name="Kisner P."/>
            <person name="Lance K."/>
            <person name="Lara M."/>
            <person name="Lee W."/>
            <person name="Lennon N."/>
            <person name="Letendre F."/>
            <person name="LeVine R."/>
            <person name="Lipovsky A."/>
            <person name="Liu X."/>
            <person name="Liu J."/>
            <person name="Liu S."/>
            <person name="Lokyitsang T."/>
            <person name="Lokyitsang Y."/>
            <person name="Lubonja R."/>
            <person name="Lui A."/>
            <person name="MacDonald P."/>
            <person name="Magnisalis V."/>
            <person name="Maru K."/>
            <person name="Matthews C."/>
            <person name="McCusker W."/>
            <person name="McDonough S."/>
            <person name="Mehta T."/>
            <person name="Meldrim J."/>
            <person name="Meneus L."/>
            <person name="Mihai O."/>
            <person name="Mihalev A."/>
            <person name="Mihova T."/>
            <person name="Mittelman R."/>
            <person name="Mlenga V."/>
            <person name="Montmayeur A."/>
            <person name="Mulrain L."/>
            <person name="Navidi A."/>
            <person name="Naylor J."/>
            <person name="Negash T."/>
            <person name="Nguyen T."/>
            <person name="Nguyen N."/>
            <person name="Nicol R."/>
            <person name="Norbu C."/>
            <person name="Norbu N."/>
            <person name="Novod N."/>
            <person name="O'Neill B."/>
            <person name="Osman S."/>
            <person name="Markiewicz E."/>
            <person name="Oyono O.L."/>
            <person name="Patti C."/>
            <person name="Phunkhang P."/>
            <person name="Pierre F."/>
            <person name="Priest M."/>
            <person name="Raghuraman S."/>
            <person name="Rege F."/>
            <person name="Reyes R."/>
            <person name="Rise C."/>
            <person name="Rogov P."/>
            <person name="Ross K."/>
            <person name="Ryan E."/>
            <person name="Settipalli S."/>
            <person name="Shea T."/>
            <person name="Sherpa N."/>
            <person name="Shi L."/>
            <person name="Shih D."/>
            <person name="Sparrow T."/>
            <person name="Spaulding J."/>
            <person name="Stalker J."/>
            <person name="Stange-Thomann N."/>
            <person name="Stavropoulos S."/>
            <person name="Stone C."/>
            <person name="Strader C."/>
            <person name="Tesfaye S."/>
            <person name="Thomson T."/>
            <person name="Thoulutsang Y."/>
            <person name="Thoulutsang D."/>
            <person name="Topham K."/>
            <person name="Topping I."/>
            <person name="Tsamla T."/>
            <person name="Vassiliev H."/>
            <person name="Vo A."/>
            <person name="Wangchuk T."/>
            <person name="Wangdi T."/>
            <person name="Weiand M."/>
            <person name="Wilkinson J."/>
            <person name="Wilson A."/>
            <person name="Yadav S."/>
            <person name="Young G."/>
            <person name="Yu Q."/>
            <person name="Zembek L."/>
            <person name="Zhong D."/>
            <person name="Zimmer A."/>
            <person name="Zwirko Z."/>
            <person name="Jaffe D.B."/>
            <person name="Alvarez P."/>
            <person name="Brockman W."/>
            <person name="Butler J."/>
            <person name="Chin C."/>
            <person name="Gnerre S."/>
            <person name="Grabherr M."/>
            <person name="Kleber M."/>
            <person name="Mauceli E."/>
            <person name="MacCallum I."/>
        </authorList>
    </citation>
    <scope>NUCLEOTIDE SEQUENCE [LARGE SCALE GENOMIC DNA]</scope>
    <source>
        <strain evidence="18">Tucson 15287-2541.00</strain>
    </source>
</reference>
<evidence type="ECO:0000256" key="4">
    <source>
        <dbReference type="ARBA" id="ARBA00022475"/>
    </source>
</evidence>
<dbReference type="PANTHER" id="PTHR12127:SF7">
    <property type="entry name" value="SD02261P"/>
    <property type="match status" value="1"/>
</dbReference>
<dbReference type="PANTHER" id="PTHR12127">
    <property type="entry name" value="MUCOLIPIN"/>
    <property type="match status" value="1"/>
</dbReference>
<dbReference type="GO" id="GO:0005765">
    <property type="term" value="C:lysosomal membrane"/>
    <property type="evidence" value="ECO:0007669"/>
    <property type="project" value="TreeGrafter"/>
</dbReference>
<dbReference type="SMR" id="B4J3E0"/>
<evidence type="ECO:0000256" key="3">
    <source>
        <dbReference type="ARBA" id="ARBA00022448"/>
    </source>
</evidence>
<dbReference type="GO" id="GO:0005886">
    <property type="term" value="C:plasma membrane"/>
    <property type="evidence" value="ECO:0007669"/>
    <property type="project" value="UniProtKB-SubCell"/>
</dbReference>
<keyword evidence="5 14" id="KW-0812">Transmembrane</keyword>
<dbReference type="Pfam" id="PF21381">
    <property type="entry name" value="MCLN_ECD"/>
    <property type="match status" value="1"/>
</dbReference>
<evidence type="ECO:0000256" key="5">
    <source>
        <dbReference type="ARBA" id="ARBA00022692"/>
    </source>
</evidence>
<protein>
    <submittedName>
        <fullName evidence="17">GH14793</fullName>
    </submittedName>
</protein>
<evidence type="ECO:0000256" key="14">
    <source>
        <dbReference type="SAM" id="Phobius"/>
    </source>
</evidence>
<keyword evidence="10" id="KW-1015">Disulfide bond</keyword>
<feature type="transmembrane region" description="Helical" evidence="14">
    <location>
        <begin position="380"/>
        <end position="401"/>
    </location>
</feature>
<dbReference type="eggNOG" id="KOG3733">
    <property type="taxonomic scope" value="Eukaryota"/>
</dbReference>
<comment type="subcellular location">
    <subcellularLocation>
        <location evidence="2">Cell membrane</location>
        <topology evidence="2">Multi-pass membrane protein</topology>
    </subcellularLocation>
    <subcellularLocation>
        <location evidence="1">Endosome membrane</location>
        <topology evidence="1">Multi-pass membrane protein</topology>
    </subcellularLocation>
</comment>
<evidence type="ECO:0000256" key="11">
    <source>
        <dbReference type="ARBA" id="ARBA00023303"/>
    </source>
</evidence>
<evidence type="ECO:0000256" key="1">
    <source>
        <dbReference type="ARBA" id="ARBA00004337"/>
    </source>
</evidence>
<feature type="transmembrane region" description="Helical" evidence="14">
    <location>
        <begin position="470"/>
        <end position="487"/>
    </location>
</feature>
<dbReference type="GO" id="GO:0072345">
    <property type="term" value="F:NAADP-sensitive calcium-release channel activity"/>
    <property type="evidence" value="ECO:0007669"/>
    <property type="project" value="TreeGrafter"/>
</dbReference>
<dbReference type="OrthoDB" id="263481at2759"/>